<keyword evidence="3" id="KW-1003">Cell membrane</keyword>
<evidence type="ECO:0000256" key="1">
    <source>
        <dbReference type="ARBA" id="ARBA00004609"/>
    </source>
</evidence>
<dbReference type="PROSITE" id="PS50102">
    <property type="entry name" value="RRM"/>
    <property type="match status" value="1"/>
</dbReference>
<dbReference type="SUPFAM" id="SSF82153">
    <property type="entry name" value="FAS1 domain"/>
    <property type="match status" value="1"/>
</dbReference>
<evidence type="ECO:0000256" key="6">
    <source>
        <dbReference type="ARBA" id="ARBA00022974"/>
    </source>
</evidence>
<dbReference type="FunFam" id="1.20.1390.10:FF:000005">
    <property type="entry name" value="RNA binding (RRM/RBD/RNP motifs) family protein"/>
    <property type="match status" value="1"/>
</dbReference>
<comment type="function">
    <text evidence="10">May be a cell surface adhesion protein.</text>
</comment>
<dbReference type="PROSITE" id="PS50213">
    <property type="entry name" value="FAS1"/>
    <property type="match status" value="1"/>
</dbReference>
<feature type="transmembrane region" description="Helical" evidence="13">
    <location>
        <begin position="584"/>
        <end position="604"/>
    </location>
</feature>
<keyword evidence="4" id="KW-0336">GPI-anchor</keyword>
<dbReference type="Gene3D" id="3.30.70.330">
    <property type="match status" value="1"/>
</dbReference>
<feature type="compositionally biased region" description="Low complexity" evidence="12">
    <location>
        <begin position="790"/>
        <end position="813"/>
    </location>
</feature>
<keyword evidence="13" id="KW-1133">Transmembrane helix</keyword>
<dbReference type="InterPro" id="IPR000504">
    <property type="entry name" value="RRM_dom"/>
</dbReference>
<feature type="compositionally biased region" description="Basic and acidic residues" evidence="12">
    <location>
        <begin position="170"/>
        <end position="182"/>
    </location>
</feature>
<dbReference type="SUPFAM" id="SSF54928">
    <property type="entry name" value="RNA-binding domain, RBD"/>
    <property type="match status" value="1"/>
</dbReference>
<dbReference type="InterPro" id="IPR002483">
    <property type="entry name" value="PWI_dom"/>
</dbReference>
<dbReference type="PANTHER" id="PTHR14738:SF32">
    <property type="entry name" value="RNA BINDING (RRM_RBD_RNP MOTIFS) FAMILY PROTEIN"/>
    <property type="match status" value="1"/>
</dbReference>
<evidence type="ECO:0000256" key="2">
    <source>
        <dbReference type="ARBA" id="ARBA00007843"/>
    </source>
</evidence>
<evidence type="ECO:0000256" key="13">
    <source>
        <dbReference type="SAM" id="Phobius"/>
    </source>
</evidence>
<dbReference type="GO" id="GO:0005634">
    <property type="term" value="C:nucleus"/>
    <property type="evidence" value="ECO:0007669"/>
    <property type="project" value="TreeGrafter"/>
</dbReference>
<feature type="compositionally biased region" description="Polar residues" evidence="12">
    <location>
        <begin position="382"/>
        <end position="391"/>
    </location>
</feature>
<evidence type="ECO:0000256" key="7">
    <source>
        <dbReference type="ARBA" id="ARBA00023136"/>
    </source>
</evidence>
<comment type="caution">
    <text evidence="16">The sequence shown here is derived from an EMBL/GenBank/DDBJ whole genome shotgun (WGS) entry which is preliminary data.</text>
</comment>
<dbReference type="GO" id="GO:0008143">
    <property type="term" value="F:poly(A) binding"/>
    <property type="evidence" value="ECO:0007669"/>
    <property type="project" value="InterPro"/>
</dbReference>
<dbReference type="GO" id="GO:0005737">
    <property type="term" value="C:cytoplasm"/>
    <property type="evidence" value="ECO:0007669"/>
    <property type="project" value="TreeGrafter"/>
</dbReference>
<dbReference type="Proteomes" id="UP000886595">
    <property type="component" value="Unassembled WGS sequence"/>
</dbReference>
<dbReference type="Gene3D" id="2.30.180.10">
    <property type="entry name" value="FAS1 domain"/>
    <property type="match status" value="1"/>
</dbReference>
<dbReference type="PANTHER" id="PTHR14738">
    <property type="entry name" value="ZINC FINGER CCCH DOMAIN-CONTAINING PROTEIN 14"/>
    <property type="match status" value="1"/>
</dbReference>
<feature type="region of interest" description="Disordered" evidence="12">
    <location>
        <begin position="306"/>
        <end position="329"/>
    </location>
</feature>
<proteinExistence type="inferred from homology"/>
<keyword evidence="11" id="KW-0694">RNA-binding</keyword>
<feature type="transmembrane region" description="Helical" evidence="13">
    <location>
        <begin position="822"/>
        <end position="841"/>
    </location>
</feature>
<dbReference type="Pfam" id="PF01480">
    <property type="entry name" value="PWI"/>
    <property type="match status" value="1"/>
</dbReference>
<dbReference type="InterPro" id="IPR012677">
    <property type="entry name" value="Nucleotide-bd_a/b_plait_sf"/>
</dbReference>
<dbReference type="GO" id="GO:0098552">
    <property type="term" value="C:side of membrane"/>
    <property type="evidence" value="ECO:0007669"/>
    <property type="project" value="UniProtKB-KW"/>
</dbReference>
<evidence type="ECO:0000259" key="14">
    <source>
        <dbReference type="PROSITE" id="PS50102"/>
    </source>
</evidence>
<keyword evidence="13" id="KW-0812">Transmembrane</keyword>
<evidence type="ECO:0000256" key="9">
    <source>
        <dbReference type="ARBA" id="ARBA00023288"/>
    </source>
</evidence>
<dbReference type="Pfam" id="PF02469">
    <property type="entry name" value="Fasciclin"/>
    <property type="match status" value="1"/>
</dbReference>
<organism evidence="16 17">
    <name type="scientific">Brassica carinata</name>
    <name type="common">Ethiopian mustard</name>
    <name type="synonym">Abyssinian cabbage</name>
    <dbReference type="NCBI Taxonomy" id="52824"/>
    <lineage>
        <taxon>Eukaryota</taxon>
        <taxon>Viridiplantae</taxon>
        <taxon>Streptophyta</taxon>
        <taxon>Embryophyta</taxon>
        <taxon>Tracheophyta</taxon>
        <taxon>Spermatophyta</taxon>
        <taxon>Magnoliopsida</taxon>
        <taxon>eudicotyledons</taxon>
        <taxon>Gunneridae</taxon>
        <taxon>Pentapetalae</taxon>
        <taxon>rosids</taxon>
        <taxon>malvids</taxon>
        <taxon>Brassicales</taxon>
        <taxon>Brassicaceae</taxon>
        <taxon>Brassiceae</taxon>
        <taxon>Brassica</taxon>
    </lineage>
</organism>
<dbReference type="InterPro" id="IPR040366">
    <property type="entry name" value="Nab2/ZC3H14"/>
</dbReference>
<keyword evidence="8" id="KW-0325">Glycoprotein</keyword>
<evidence type="ECO:0000256" key="11">
    <source>
        <dbReference type="PROSITE-ProRule" id="PRU00176"/>
    </source>
</evidence>
<sequence length="844" mass="93007">MGSEDDDRTTYNGDFSEEGVVKLKERVKVKLKEYMGDYTDDILVEYVIVLLKNGRRKEEAKNELKIFLADDSDSFVAWLWDHLGESVDEYFTSSRVEKTNTRSSLVSSLNEDKEALVEMDRQWRTQASDVPPLLSSEVHKVHDYDKEDHRERRGKRSPSPQTRSHRKRSKTDSSRDEQKEAKPVVSSRLLQFAMRDALGTSKPTEPSLKRLRSVVSASTQDPSEPEPARKTRANPKSGRSVFDRISQPTGVSETSDQHMILGEVPPKNEERRNFSEDQEPVQHQYSQRLDNNGVYVENMTTFDTGLQSNLPSDRSRLGSSVNGSHSIKGTDYQNHLTEVATKQKNGGFSGNADTGKTVKLEEQMKVPDVGLQRYTDGGRLVSSDSVRSGNTKPAAIAKEDSVTKKPVPGTLSTTRPLEDARSRTIFVANVHFAATKDSLSRHFNKFGEVLKAVIVTDPATGQPSGSAYIEFTRKESADSALSLDGTSFMSRILKIVKGSNEQQQEAASSMSWSRAGRYARATPYRRGIPGGAFRGRSVVRAGARSMQWKRDSAETGNNNAAAPSTRNMTYLTIIKPHQSNPHNVFFFFASLTLFFFFASTLLYAHAFNITRILNLNNEFSTFNNLLSQTGLASTINSRQTITVLALSNDAVSVFTDQSTEDNKKSLSLHVVLDYYDIKKLKSLNKKSVILTTLFQSSGQAKGQQGFINATVMSNGDVMFGSAVPGSILDAKLIDSVATHPYDISVLHISSYIPIMNPEGPSDHGSSSSPLPPQPPGDDDYTYDEPPSPPSSTTKPVVAAATAATAKPPSAAKANSTTSGVPAINTPHLAFAFVISSFWFFVTVW</sequence>
<feature type="compositionally biased region" description="Polar residues" evidence="12">
    <location>
        <begin position="281"/>
        <end position="290"/>
    </location>
</feature>
<feature type="region of interest" description="Disordered" evidence="12">
    <location>
        <begin position="127"/>
        <end position="291"/>
    </location>
</feature>
<dbReference type="SMART" id="SM00360">
    <property type="entry name" value="RRM"/>
    <property type="match status" value="1"/>
</dbReference>
<name>A0A8X7VW67_BRACI</name>
<feature type="region of interest" description="Disordered" evidence="12">
    <location>
        <begin position="757"/>
        <end position="817"/>
    </location>
</feature>
<evidence type="ECO:0000256" key="8">
    <source>
        <dbReference type="ARBA" id="ARBA00023180"/>
    </source>
</evidence>
<evidence type="ECO:0000313" key="17">
    <source>
        <dbReference type="Proteomes" id="UP000886595"/>
    </source>
</evidence>
<dbReference type="InterPro" id="IPR035979">
    <property type="entry name" value="RBD_domain_sf"/>
</dbReference>
<dbReference type="OrthoDB" id="4726at2759"/>
<keyword evidence="5" id="KW-0732">Signal</keyword>
<evidence type="ECO:0000256" key="12">
    <source>
        <dbReference type="SAM" id="MobiDB-lite"/>
    </source>
</evidence>
<protein>
    <recommendedName>
        <fullName evidence="18">RRM domain-containing protein</fullName>
    </recommendedName>
</protein>
<keyword evidence="7 13" id="KW-0472">Membrane</keyword>
<dbReference type="InterPro" id="IPR000782">
    <property type="entry name" value="FAS1_domain"/>
</dbReference>
<evidence type="ECO:0000256" key="3">
    <source>
        <dbReference type="ARBA" id="ARBA00022475"/>
    </source>
</evidence>
<feature type="region of interest" description="Disordered" evidence="12">
    <location>
        <begin position="380"/>
        <end position="415"/>
    </location>
</feature>
<dbReference type="InterPro" id="IPR036378">
    <property type="entry name" value="FAS1_dom_sf"/>
</dbReference>
<comment type="similarity">
    <text evidence="2">Belongs to the fasciclin-like AGP family.</text>
</comment>
<dbReference type="AlphaFoldDB" id="A0A8X7VW67"/>
<keyword evidence="9" id="KW-0449">Lipoprotein</keyword>
<evidence type="ECO:0008006" key="18">
    <source>
        <dbReference type="Google" id="ProtNLM"/>
    </source>
</evidence>
<comment type="subcellular location">
    <subcellularLocation>
        <location evidence="1">Cell membrane</location>
        <topology evidence="1">Lipid-anchor</topology>
        <topology evidence="1">GPI-anchor</topology>
    </subcellularLocation>
</comment>
<accession>A0A8X7VW67</accession>
<feature type="domain" description="RRM" evidence="14">
    <location>
        <begin position="423"/>
        <end position="500"/>
    </location>
</feature>
<keyword evidence="17" id="KW-1185">Reference proteome</keyword>
<evidence type="ECO:0000259" key="15">
    <source>
        <dbReference type="PROSITE" id="PS50213"/>
    </source>
</evidence>
<dbReference type="Gene3D" id="1.20.1390.10">
    <property type="entry name" value="PWI domain"/>
    <property type="match status" value="1"/>
</dbReference>
<evidence type="ECO:0000256" key="4">
    <source>
        <dbReference type="ARBA" id="ARBA00022622"/>
    </source>
</evidence>
<feature type="compositionally biased region" description="Basic and acidic residues" evidence="12">
    <location>
        <begin position="266"/>
        <end position="275"/>
    </location>
</feature>
<dbReference type="GO" id="GO:0005886">
    <property type="term" value="C:plasma membrane"/>
    <property type="evidence" value="ECO:0007669"/>
    <property type="project" value="UniProtKB-SubCell"/>
</dbReference>
<keyword evidence="6" id="KW-0654">Proteoglycan</keyword>
<reference evidence="16 17" key="1">
    <citation type="submission" date="2020-02" db="EMBL/GenBank/DDBJ databases">
        <authorList>
            <person name="Ma Q."/>
            <person name="Huang Y."/>
            <person name="Song X."/>
            <person name="Pei D."/>
        </authorList>
    </citation>
    <scope>NUCLEOTIDE SEQUENCE [LARGE SCALE GENOMIC DNA]</scope>
    <source>
        <strain evidence="16">Sxm20200214</strain>
        <tissue evidence="16">Leaf</tissue>
    </source>
</reference>
<dbReference type="EMBL" id="JAAMPC010000004">
    <property type="protein sequence ID" value="KAG2317925.1"/>
    <property type="molecule type" value="Genomic_DNA"/>
</dbReference>
<dbReference type="FunFam" id="2.30.180.10:FF:000015">
    <property type="entry name" value="Fasciclin-like arabinogalactan protein 3"/>
    <property type="match status" value="1"/>
</dbReference>
<feature type="compositionally biased region" description="Basic and acidic residues" evidence="12">
    <location>
        <begin position="137"/>
        <end position="151"/>
    </location>
</feature>
<evidence type="ECO:0000313" key="16">
    <source>
        <dbReference type="EMBL" id="KAG2317925.1"/>
    </source>
</evidence>
<gene>
    <name evidence="16" type="ORF">Bca52824_021047</name>
</gene>
<dbReference type="GO" id="GO:0043488">
    <property type="term" value="P:regulation of mRNA stability"/>
    <property type="evidence" value="ECO:0007669"/>
    <property type="project" value="InterPro"/>
</dbReference>
<feature type="domain" description="FAS1" evidence="15">
    <location>
        <begin position="606"/>
        <end position="737"/>
    </location>
</feature>
<evidence type="ECO:0000256" key="5">
    <source>
        <dbReference type="ARBA" id="ARBA00022729"/>
    </source>
</evidence>
<evidence type="ECO:0000256" key="10">
    <source>
        <dbReference type="ARBA" id="ARBA00024686"/>
    </source>
</evidence>
<dbReference type="Pfam" id="PF00076">
    <property type="entry name" value="RRM_1"/>
    <property type="match status" value="1"/>
</dbReference>